<dbReference type="STRING" id="349307.Mthe_0631"/>
<name>A0B6U8_METTP</name>
<reference evidence="1 2" key="1">
    <citation type="submission" date="2006-10" db="EMBL/GenBank/DDBJ databases">
        <title>Complete sequence of Methanosaeta thermophila PT.</title>
        <authorList>
            <consortium name="US DOE Joint Genome Institute"/>
            <person name="Copeland A."/>
            <person name="Lucas S."/>
            <person name="Lapidus A."/>
            <person name="Barry K."/>
            <person name="Detter J.C."/>
            <person name="Glavina del Rio T."/>
            <person name="Hammon N."/>
            <person name="Israni S."/>
            <person name="Pitluck S."/>
            <person name="Chain P."/>
            <person name="Malfatti S."/>
            <person name="Shin M."/>
            <person name="Vergez L."/>
            <person name="Schmutz J."/>
            <person name="Larimer F."/>
            <person name="Land M."/>
            <person name="Hauser L."/>
            <person name="Kyrpides N."/>
            <person name="Kim E."/>
            <person name="Smith K.S."/>
            <person name="Ingram-Smith C."/>
            <person name="Richardson P."/>
        </authorList>
    </citation>
    <scope>NUCLEOTIDE SEQUENCE [LARGE SCALE GENOMIC DNA]</scope>
    <source>
        <strain evidence="2">DSM 6194 / JCM 14653 / NBRC 101360 / PT</strain>
    </source>
</reference>
<dbReference type="Proteomes" id="UP000000674">
    <property type="component" value="Chromosome"/>
</dbReference>
<evidence type="ECO:0000313" key="2">
    <source>
        <dbReference type="Proteomes" id="UP000000674"/>
    </source>
</evidence>
<keyword evidence="2" id="KW-1185">Reference proteome</keyword>
<gene>
    <name evidence="1" type="ordered locus">Mthe_0631</name>
</gene>
<proteinExistence type="predicted"/>
<dbReference type="AlphaFoldDB" id="A0B6U8"/>
<accession>A0B6U8</accession>
<dbReference type="EMBL" id="CP000477">
    <property type="protein sequence ID" value="ABK14422.1"/>
    <property type="molecule type" value="Genomic_DNA"/>
</dbReference>
<protein>
    <submittedName>
        <fullName evidence="1">Uncharacterized protein</fullName>
    </submittedName>
</protein>
<dbReference type="KEGG" id="mtp:Mthe_0631"/>
<sequence length="205" mass="22298">MAVPQNSLRIRSQSHSMRASRSVIALIIVLSAILLSQPTSAEPVVRDLGPFQVSFDLNTSMPYTVAVDEPVRSIQKGRSYITYGLGVRGDDSSIWIFVTDYVGIEYGKKLVEVPLDNDWKIVNDFLTEQGCSNINITETVIDGTVGALGGGILPSDRVIFCASYAPEGVFAQGRQLVTANCRLFSTFPADETASLLGTIHVERKV</sequence>
<dbReference type="HOGENOM" id="CLU_1335075_0_0_2"/>
<organism evidence="1 2">
    <name type="scientific">Methanothrix thermoacetophila (strain DSM 6194 / JCM 14653 / NBRC 101360 / PT)</name>
    <name type="common">Methanosaeta thermophila</name>
    <dbReference type="NCBI Taxonomy" id="349307"/>
    <lineage>
        <taxon>Archaea</taxon>
        <taxon>Methanobacteriati</taxon>
        <taxon>Methanobacteriota</taxon>
        <taxon>Stenosarchaea group</taxon>
        <taxon>Methanomicrobia</taxon>
        <taxon>Methanotrichales</taxon>
        <taxon>Methanotrichaceae</taxon>
        <taxon>Methanothrix</taxon>
    </lineage>
</organism>
<evidence type="ECO:0000313" key="1">
    <source>
        <dbReference type="EMBL" id="ABK14422.1"/>
    </source>
</evidence>